<dbReference type="InterPro" id="IPR036396">
    <property type="entry name" value="Cyt_P450_sf"/>
</dbReference>
<dbReference type="PRINTS" id="PR00385">
    <property type="entry name" value="P450"/>
</dbReference>
<dbReference type="PANTHER" id="PTHR47952:SF3">
    <property type="entry name" value="CYTOCHROME P450 71B3-LIKE"/>
    <property type="match status" value="1"/>
</dbReference>
<dbReference type="Pfam" id="PF00067">
    <property type="entry name" value="p450"/>
    <property type="match status" value="1"/>
</dbReference>
<dbReference type="InterPro" id="IPR001128">
    <property type="entry name" value="Cyt_P450"/>
</dbReference>
<keyword evidence="1" id="KW-0560">Oxidoreductase</keyword>
<sequence length="172" mass="19947">MGYDNLDQESKSHEESEDDIQNMPYFKAVIKETLRLFPLAPLLIPRESMKISTLEGYEFQPRTIVYVNTWAIARDPEIWENSEEFMPERFLNSDIDFKGQDYELIPFRAGRRGCLGLELGVASVELALSNLLYAFDWELPYGLNKEDIDINGRPGITVNKKNDLCLIPKKYF</sequence>
<evidence type="ECO:0008006" key="4">
    <source>
        <dbReference type="Google" id="ProtNLM"/>
    </source>
</evidence>
<name>A0ABQ7W543_SOLTU</name>
<reference evidence="2 3" key="1">
    <citation type="journal article" date="2021" name="bioRxiv">
        <title>Chromosome-scale and haplotype-resolved genome assembly of a tetraploid potato cultivar.</title>
        <authorList>
            <person name="Sun H."/>
            <person name="Jiao W.-B."/>
            <person name="Krause K."/>
            <person name="Campoy J.A."/>
            <person name="Goel M."/>
            <person name="Folz-Donahue K."/>
            <person name="Kukat C."/>
            <person name="Huettel B."/>
            <person name="Schneeberger K."/>
        </authorList>
    </citation>
    <scope>NUCLEOTIDE SEQUENCE [LARGE SCALE GENOMIC DNA]</scope>
    <source>
        <strain evidence="2">SolTubOtavaFocal</strain>
        <tissue evidence="2">Leaves</tissue>
    </source>
</reference>
<keyword evidence="3" id="KW-1185">Reference proteome</keyword>
<dbReference type="InterPro" id="IPR002401">
    <property type="entry name" value="Cyt_P450_E_grp-I"/>
</dbReference>
<evidence type="ECO:0000313" key="2">
    <source>
        <dbReference type="EMBL" id="KAH0775867.1"/>
    </source>
</evidence>
<protein>
    <recommendedName>
        <fullName evidence="4">Cytochrome P450</fullName>
    </recommendedName>
</protein>
<dbReference type="SUPFAM" id="SSF48264">
    <property type="entry name" value="Cytochrome P450"/>
    <property type="match status" value="1"/>
</dbReference>
<accession>A0ABQ7W543</accession>
<dbReference type="PANTHER" id="PTHR47952">
    <property type="entry name" value="TRYPTAMINE 5-HYDROXYLASE"/>
    <property type="match status" value="1"/>
</dbReference>
<dbReference type="PRINTS" id="PR00463">
    <property type="entry name" value="EP450I"/>
</dbReference>
<evidence type="ECO:0000256" key="1">
    <source>
        <dbReference type="ARBA" id="ARBA00023002"/>
    </source>
</evidence>
<evidence type="ECO:0000313" key="3">
    <source>
        <dbReference type="Proteomes" id="UP000826656"/>
    </source>
</evidence>
<dbReference type="Proteomes" id="UP000826656">
    <property type="component" value="Unassembled WGS sequence"/>
</dbReference>
<organism evidence="2 3">
    <name type="scientific">Solanum tuberosum</name>
    <name type="common">Potato</name>
    <dbReference type="NCBI Taxonomy" id="4113"/>
    <lineage>
        <taxon>Eukaryota</taxon>
        <taxon>Viridiplantae</taxon>
        <taxon>Streptophyta</taxon>
        <taxon>Embryophyta</taxon>
        <taxon>Tracheophyta</taxon>
        <taxon>Spermatophyta</taxon>
        <taxon>Magnoliopsida</taxon>
        <taxon>eudicotyledons</taxon>
        <taxon>Gunneridae</taxon>
        <taxon>Pentapetalae</taxon>
        <taxon>asterids</taxon>
        <taxon>lamiids</taxon>
        <taxon>Solanales</taxon>
        <taxon>Solanaceae</taxon>
        <taxon>Solanoideae</taxon>
        <taxon>Solaneae</taxon>
        <taxon>Solanum</taxon>
    </lineage>
</organism>
<comment type="caution">
    <text evidence="2">The sequence shown here is derived from an EMBL/GenBank/DDBJ whole genome shotgun (WGS) entry which is preliminary data.</text>
</comment>
<dbReference type="EMBL" id="JAIVGD010000003">
    <property type="protein sequence ID" value="KAH0775867.1"/>
    <property type="molecule type" value="Genomic_DNA"/>
</dbReference>
<proteinExistence type="predicted"/>
<gene>
    <name evidence="2" type="ORF">KY290_007278</name>
</gene>
<dbReference type="Gene3D" id="1.10.630.10">
    <property type="entry name" value="Cytochrome P450"/>
    <property type="match status" value="1"/>
</dbReference>